<dbReference type="InterPro" id="IPR050101">
    <property type="entry name" value="CinA"/>
</dbReference>
<organism evidence="2 3">
    <name type="scientific">Lacunisphaera limnophila</name>
    <dbReference type="NCBI Taxonomy" id="1838286"/>
    <lineage>
        <taxon>Bacteria</taxon>
        <taxon>Pseudomonadati</taxon>
        <taxon>Verrucomicrobiota</taxon>
        <taxon>Opitutia</taxon>
        <taxon>Opitutales</taxon>
        <taxon>Opitutaceae</taxon>
        <taxon>Lacunisphaera</taxon>
    </lineage>
</organism>
<proteinExistence type="predicted"/>
<dbReference type="SUPFAM" id="SSF53218">
    <property type="entry name" value="Molybdenum cofactor biosynthesis proteins"/>
    <property type="match status" value="1"/>
</dbReference>
<dbReference type="InterPro" id="IPR036425">
    <property type="entry name" value="MoaB/Mog-like_dom_sf"/>
</dbReference>
<feature type="domain" description="MoaB/Mog" evidence="1">
    <location>
        <begin position="8"/>
        <end position="173"/>
    </location>
</feature>
<dbReference type="AlphaFoldDB" id="A0A1D8AYZ4"/>
<dbReference type="KEGG" id="obg:Verru16b_03219"/>
<dbReference type="Pfam" id="PF00994">
    <property type="entry name" value="MoCF_biosynth"/>
    <property type="match status" value="1"/>
</dbReference>
<dbReference type="SMART" id="SM00852">
    <property type="entry name" value="MoCF_biosynth"/>
    <property type="match status" value="1"/>
</dbReference>
<dbReference type="PANTHER" id="PTHR13939:SF0">
    <property type="entry name" value="NMN AMIDOHYDROLASE-LIKE PROTEIN YFAY"/>
    <property type="match status" value="1"/>
</dbReference>
<evidence type="ECO:0000313" key="2">
    <source>
        <dbReference type="EMBL" id="AOS46123.1"/>
    </source>
</evidence>
<dbReference type="STRING" id="1838286.Verru16b_03219"/>
<accession>A0A1D8AYZ4</accession>
<dbReference type="InterPro" id="IPR001453">
    <property type="entry name" value="MoaB/Mog_dom"/>
</dbReference>
<evidence type="ECO:0000313" key="3">
    <source>
        <dbReference type="Proteomes" id="UP000095228"/>
    </source>
</evidence>
<dbReference type="EMBL" id="CP016094">
    <property type="protein sequence ID" value="AOS46123.1"/>
    <property type="molecule type" value="Genomic_DNA"/>
</dbReference>
<sequence>MKANREIGLVVVGSEILDGHIHELNGAYLGRICQNLGFRLSRVVIVGDNEVTIAREVRRLAAELRIIVICGGTGHTADDVTHRALAHMTHCPLVSTRRTEKLARDNYMRLGRTHAYVTEAAVIPKGATPFGNSVGTSLIYKLRWRATSLLVLPGVPVEFRVAIQEHLKELISVQETGMFRSVVIRTRFVSEELIWNTLVPELWPALSDYGQVSSLPDIAAVDIRIRLAVTSLQSYREVRRNILARVRATKLWPHVWATTDETLESILCRLLAAQKKSVYLRWDAHLATSLGSLLGSCSRNHERLTARLEGSSTSVDKLPKSGLRISIKMTSPDSRPRIQAQMRDRAGRLLRQANSPIFRRRDMRRANKLALFCLFDLLTSSPKP</sequence>
<evidence type="ECO:0000259" key="1">
    <source>
        <dbReference type="SMART" id="SM00852"/>
    </source>
</evidence>
<dbReference type="Gene3D" id="3.40.980.10">
    <property type="entry name" value="MoaB/Mog-like domain"/>
    <property type="match status" value="1"/>
</dbReference>
<reference evidence="2 3" key="1">
    <citation type="submission" date="2016-06" db="EMBL/GenBank/DDBJ databases">
        <title>Three novel species with peptidoglycan cell walls form the new genus Lacunisphaera gen. nov. in the family Opitutaceae of the verrucomicrobial subdivision 4.</title>
        <authorList>
            <person name="Rast P."/>
            <person name="Gloeckner I."/>
            <person name="Jogler M."/>
            <person name="Boedeker C."/>
            <person name="Jeske O."/>
            <person name="Wiegand S."/>
            <person name="Reinhardt R."/>
            <person name="Schumann P."/>
            <person name="Rohde M."/>
            <person name="Spring S."/>
            <person name="Gloeckner F.O."/>
            <person name="Jogler C."/>
        </authorList>
    </citation>
    <scope>NUCLEOTIDE SEQUENCE [LARGE SCALE GENOMIC DNA]</scope>
    <source>
        <strain evidence="2 3">IG16b</strain>
    </source>
</reference>
<dbReference type="PANTHER" id="PTHR13939">
    <property type="entry name" value="NICOTINAMIDE-NUCLEOTIDE AMIDOHYDROLASE PNCC"/>
    <property type="match status" value="1"/>
</dbReference>
<dbReference type="Proteomes" id="UP000095228">
    <property type="component" value="Chromosome"/>
</dbReference>
<keyword evidence="3" id="KW-1185">Reference proteome</keyword>
<gene>
    <name evidence="2" type="primary">cinA_2</name>
    <name evidence="2" type="ORF">Verru16b_03219</name>
</gene>
<protein>
    <submittedName>
        <fullName evidence="2">Competence-damage inducible protein</fullName>
    </submittedName>
</protein>
<name>A0A1D8AYZ4_9BACT</name>